<dbReference type="Gene3D" id="3.40.710.10">
    <property type="entry name" value="DD-peptidase/beta-lactamase superfamily"/>
    <property type="match status" value="1"/>
</dbReference>
<dbReference type="Pfam" id="PF00501">
    <property type="entry name" value="AMP-binding"/>
    <property type="match status" value="1"/>
</dbReference>
<organism evidence="4 5">
    <name type="scientific">Streptantibioticus parmotrematis</name>
    <dbReference type="NCBI Taxonomy" id="2873249"/>
    <lineage>
        <taxon>Bacteria</taxon>
        <taxon>Bacillati</taxon>
        <taxon>Actinomycetota</taxon>
        <taxon>Actinomycetes</taxon>
        <taxon>Kitasatosporales</taxon>
        <taxon>Streptomycetaceae</taxon>
        <taxon>Streptantibioticus</taxon>
    </lineage>
</organism>
<evidence type="ECO:0000313" key="5">
    <source>
        <dbReference type="Proteomes" id="UP001198565"/>
    </source>
</evidence>
<sequence length="1268" mass="135726">MSVGPGQATEEIQKSVPALQFPVTGSRPERGALEFGVVSWTGQEVRQLSAFVAERGLSAVDLFRAAFAVLLHRYSGQDDLTLLHVDADDAGVRRATPVRSRTADHTPFSALTAALASRCRTAGTEEPVRPLADVLGDGLHAGFLRGTLRQGGPVAEDHPACADLHLLLAVEDSAGGPTFTLRYDRAVFTSAFISRLAANYRTLLLDACARPAADVRDLDILSPQERGLLVAGIGARALEYDREACVHRLVEAQADRTPHAPAVEYAGRTLSYAELDATANRLARALRRLGAVHGGRIGVSVGRTERIVCLLLAIHKAGCAYVPLDPAYPADRLGAIAASAAMTLVVHDAGATPQWLSRTGLPGVPLDALWDAAREEEAARTEPVDAGTATHLIYTSGSTGAPKGVVITHRNVTALLAWAHDTYTREELSRVLFGTSLNFDLSVFELWAPLTVGGTVVVAENVLTLTEDASLAPTLVNTVPSALSVLLRRAAVPDSVSVVNVAGEPLPGELVDGVLSGTRAGRVFNLYGPSEDTTYSTGRCFTVPCDDRPTIGTPLPNTRVHLLDEAGRLVPYGVPGEIHLSGDGVAVGYSGDPERTAAVFVEPPSELAGTGRLYRTGDLARWTQDGELDFLGRRDNQVKVRGYRIELGEIEAAARRLAGVEDVAAVTVRAGGEQRIVAYLADAHAGLTPERVSAHLETQLPHYMRPSRVIVEPRLPRLPNGKTDRKALGSRSIDWGEAGAGELTDPLHARVGAVWAELLGVAAPGPGLDFFSVGGHSLLANLLAARLTDLAGHPVRVAEVYANRTIAEQARLLTGTRSGPGGTGPTVIGTVLRESAAGHGVPGAGAAFFADGTVEYAYQGHADLERDVPYTAATRQRMTCVTKVLIACVALMLVDRGVLELDAPLAPLLPEGFRRRGGDTAQVTLRQLLSHTSGIDDSWEVWHEIDQPDLTGYVTGFRDYQQLFEPGTIFAYSACGTSVVALLIERVTGAPWRRAVNEMLLSPLGIKEIPETNDPGDHYADEVATGYLWNADDKRYQRFEPGPQTVADDAASSFAVCLTTEDLVALARFALADGVTPDGRRLLSRELATAMRTPQIDIPGHHFMHAWGLGWLLFGPSAFGFNSNGSGHHNFIQVFPERGAFLILLANAYPAFGVYEDLIQSLTGERLIRTGRPFDLALDDCAGRYECDGYRLDVTRGQQRLEYAYHERARDGSWTPLDEGELVLTGAGGFSSMSERNILAGSISFIPAAGTKDPAFVRMGQRVAAKVR</sequence>
<comment type="caution">
    <text evidence="4">The sequence shown here is derived from an EMBL/GenBank/DDBJ whole genome shotgun (WGS) entry which is preliminary data.</text>
</comment>
<dbReference type="Pfam" id="PF00144">
    <property type="entry name" value="Beta-lactamase"/>
    <property type="match status" value="1"/>
</dbReference>
<dbReference type="InterPro" id="IPR009081">
    <property type="entry name" value="PP-bd_ACP"/>
</dbReference>
<gene>
    <name evidence="4" type="ORF">K7472_02630</name>
</gene>
<keyword evidence="1" id="KW-0596">Phosphopantetheine</keyword>
<feature type="domain" description="Carrier" evidence="3">
    <location>
        <begin position="742"/>
        <end position="817"/>
    </location>
</feature>
<dbReference type="PANTHER" id="PTHR45527">
    <property type="entry name" value="NONRIBOSOMAL PEPTIDE SYNTHETASE"/>
    <property type="match status" value="1"/>
</dbReference>
<dbReference type="SUPFAM" id="SSF52777">
    <property type="entry name" value="CoA-dependent acyltransferases"/>
    <property type="match status" value="1"/>
</dbReference>
<evidence type="ECO:0000259" key="3">
    <source>
        <dbReference type="PROSITE" id="PS50075"/>
    </source>
</evidence>
<dbReference type="Gene3D" id="3.40.50.12780">
    <property type="entry name" value="N-terminal domain of ligase-like"/>
    <property type="match status" value="1"/>
</dbReference>
<dbReference type="SUPFAM" id="SSF56601">
    <property type="entry name" value="beta-lactamase/transpeptidase-like"/>
    <property type="match status" value="1"/>
</dbReference>
<dbReference type="InterPro" id="IPR045851">
    <property type="entry name" value="AMP-bd_C_sf"/>
</dbReference>
<dbReference type="InterPro" id="IPR025110">
    <property type="entry name" value="AMP-bd_C"/>
</dbReference>
<dbReference type="PROSITE" id="PS50075">
    <property type="entry name" value="CARRIER"/>
    <property type="match status" value="1"/>
</dbReference>
<dbReference type="InterPro" id="IPR010071">
    <property type="entry name" value="AA_adenyl_dom"/>
</dbReference>
<evidence type="ECO:0000256" key="1">
    <source>
        <dbReference type="ARBA" id="ARBA00022450"/>
    </source>
</evidence>
<dbReference type="Gene3D" id="3.30.300.30">
    <property type="match status" value="1"/>
</dbReference>
<name>A0ABS7QPK2_9ACTN</name>
<dbReference type="EMBL" id="JAINVZ010000001">
    <property type="protein sequence ID" value="MBY8883739.1"/>
    <property type="molecule type" value="Genomic_DNA"/>
</dbReference>
<dbReference type="SUPFAM" id="SSF47336">
    <property type="entry name" value="ACP-like"/>
    <property type="match status" value="1"/>
</dbReference>
<keyword evidence="5" id="KW-1185">Reference proteome</keyword>
<dbReference type="Pfam" id="PF13193">
    <property type="entry name" value="AMP-binding_C"/>
    <property type="match status" value="1"/>
</dbReference>
<evidence type="ECO:0000256" key="2">
    <source>
        <dbReference type="ARBA" id="ARBA00022553"/>
    </source>
</evidence>
<dbReference type="Pfam" id="PF00550">
    <property type="entry name" value="PP-binding"/>
    <property type="match status" value="1"/>
</dbReference>
<dbReference type="InterPro" id="IPR020845">
    <property type="entry name" value="AMP-binding_CS"/>
</dbReference>
<dbReference type="Gene3D" id="3.30.559.30">
    <property type="entry name" value="Nonribosomal peptide synthetase, condensation domain"/>
    <property type="match status" value="1"/>
</dbReference>
<dbReference type="NCBIfam" id="TIGR01733">
    <property type="entry name" value="AA-adenyl-dom"/>
    <property type="match status" value="1"/>
</dbReference>
<keyword evidence="2" id="KW-0597">Phosphoprotein</keyword>
<dbReference type="InterPro" id="IPR006162">
    <property type="entry name" value="Ppantetheine_attach_site"/>
</dbReference>
<dbReference type="InterPro" id="IPR000873">
    <property type="entry name" value="AMP-dep_synth/lig_dom"/>
</dbReference>
<dbReference type="Proteomes" id="UP001198565">
    <property type="component" value="Unassembled WGS sequence"/>
</dbReference>
<dbReference type="InterPro" id="IPR001466">
    <property type="entry name" value="Beta-lactam-related"/>
</dbReference>
<reference evidence="4 5" key="1">
    <citation type="submission" date="2021-08" db="EMBL/GenBank/DDBJ databases">
        <title>Streptomyces sp. PTM05 isolated from lichen.</title>
        <authorList>
            <person name="Somphong A."/>
            <person name="Phongsopitanun W."/>
            <person name="Tanasupawat S."/>
        </authorList>
    </citation>
    <scope>NUCLEOTIDE SEQUENCE [LARGE SCALE GENOMIC DNA]</scope>
    <source>
        <strain evidence="4 5">Ptm05</strain>
    </source>
</reference>
<dbReference type="Gene3D" id="1.10.1200.10">
    <property type="entry name" value="ACP-like"/>
    <property type="match status" value="1"/>
</dbReference>
<dbReference type="RefSeq" id="WP_222973555.1">
    <property type="nucleotide sequence ID" value="NZ_JAINVZ010000001.1"/>
</dbReference>
<evidence type="ECO:0000313" key="4">
    <source>
        <dbReference type="EMBL" id="MBY8883739.1"/>
    </source>
</evidence>
<dbReference type="PROSITE" id="PS00012">
    <property type="entry name" value="PHOSPHOPANTETHEINE"/>
    <property type="match status" value="1"/>
</dbReference>
<dbReference type="PROSITE" id="PS00455">
    <property type="entry name" value="AMP_BINDING"/>
    <property type="match status" value="1"/>
</dbReference>
<dbReference type="InterPro" id="IPR012338">
    <property type="entry name" value="Beta-lactam/transpept-like"/>
</dbReference>
<accession>A0ABS7QPK2</accession>
<dbReference type="SUPFAM" id="SSF56801">
    <property type="entry name" value="Acetyl-CoA synthetase-like"/>
    <property type="match status" value="1"/>
</dbReference>
<dbReference type="PANTHER" id="PTHR45527:SF1">
    <property type="entry name" value="FATTY ACID SYNTHASE"/>
    <property type="match status" value="1"/>
</dbReference>
<dbReference type="InterPro" id="IPR036736">
    <property type="entry name" value="ACP-like_sf"/>
</dbReference>
<proteinExistence type="predicted"/>
<dbReference type="InterPro" id="IPR042099">
    <property type="entry name" value="ANL_N_sf"/>
</dbReference>
<protein>
    <submittedName>
        <fullName evidence="4">Amino acid adenylation domain-containing protein</fullName>
    </submittedName>
</protein>